<keyword evidence="2" id="KW-0489">Methyltransferase</keyword>
<dbReference type="InterPro" id="IPR029063">
    <property type="entry name" value="SAM-dependent_MTases_sf"/>
</dbReference>
<sequence length="300" mass="32930">MKNPLWHYHAAFDADALIRRHEVASRVSNPGMITNFLDVKVDPKIYPSLLDSLAGAVEGVPIPQNWHADMAEWAAALRAVELSRDQFTMIELGCGWGCWMNATGTAARNMGRSVRVIGVEGDPGHIGYAVEALQRNGFAEWEWTLHHGIAAPQGGTALFPTQEGGQWGLEPLFHCDIAQRSDAVATGRYQELPMISLVDLVAEDRRIDLLHVDIQGGEADLIAASIGILERSVAYLVIGTHSRQIEGRLFDTLLNAGWILEMERPAILVLDGQSSPVVHIDGLQGWKNPRLFETVSTEVS</sequence>
<dbReference type="GO" id="GO:0032259">
    <property type="term" value="P:methylation"/>
    <property type="evidence" value="ECO:0007669"/>
    <property type="project" value="UniProtKB-KW"/>
</dbReference>
<dbReference type="EMBL" id="JACHOR010000001">
    <property type="protein sequence ID" value="MBB5745304.1"/>
    <property type="molecule type" value="Genomic_DNA"/>
</dbReference>
<proteinExistence type="predicted"/>
<evidence type="ECO:0000313" key="3">
    <source>
        <dbReference type="Proteomes" id="UP000545037"/>
    </source>
</evidence>
<comment type="caution">
    <text evidence="2">The sequence shown here is derived from an EMBL/GenBank/DDBJ whole genome shotgun (WGS) entry which is preliminary data.</text>
</comment>
<gene>
    <name evidence="2" type="ORF">GGR13_000876</name>
</gene>
<evidence type="ECO:0000313" key="2">
    <source>
        <dbReference type="EMBL" id="MBB5745304.1"/>
    </source>
</evidence>
<dbReference type="Proteomes" id="UP000545037">
    <property type="component" value="Unassembled WGS sequence"/>
</dbReference>
<dbReference type="RefSeq" id="WP_183212199.1">
    <property type="nucleotide sequence ID" value="NZ_JACHOR010000001.1"/>
</dbReference>
<protein>
    <submittedName>
        <fullName evidence="2">FkbM family methyltransferase</fullName>
    </submittedName>
</protein>
<feature type="domain" description="Methyltransferase FkbM" evidence="1">
    <location>
        <begin position="106"/>
        <end position="231"/>
    </location>
</feature>
<dbReference type="Pfam" id="PF05050">
    <property type="entry name" value="Methyltransf_21"/>
    <property type="match status" value="1"/>
</dbReference>
<dbReference type="AlphaFoldDB" id="A0A7W9FFC9"/>
<name>A0A7W9FFC9_9CAUL</name>
<keyword evidence="3" id="KW-1185">Reference proteome</keyword>
<dbReference type="GO" id="GO:0008168">
    <property type="term" value="F:methyltransferase activity"/>
    <property type="evidence" value="ECO:0007669"/>
    <property type="project" value="UniProtKB-KW"/>
</dbReference>
<dbReference type="InterPro" id="IPR006342">
    <property type="entry name" value="FkbM_mtfrase"/>
</dbReference>
<accession>A0A7W9FFC9</accession>
<dbReference type="SUPFAM" id="SSF53335">
    <property type="entry name" value="S-adenosyl-L-methionine-dependent methyltransferases"/>
    <property type="match status" value="1"/>
</dbReference>
<organism evidence="2 3">
    <name type="scientific">Brevundimonas variabilis</name>
    <dbReference type="NCBI Taxonomy" id="74312"/>
    <lineage>
        <taxon>Bacteria</taxon>
        <taxon>Pseudomonadati</taxon>
        <taxon>Pseudomonadota</taxon>
        <taxon>Alphaproteobacteria</taxon>
        <taxon>Caulobacterales</taxon>
        <taxon>Caulobacteraceae</taxon>
        <taxon>Brevundimonas</taxon>
    </lineage>
</organism>
<reference evidence="2 3" key="1">
    <citation type="submission" date="2020-08" db="EMBL/GenBank/DDBJ databases">
        <title>Genomic Encyclopedia of Type Strains, Phase IV (KMG-IV): sequencing the most valuable type-strain genomes for metagenomic binning, comparative biology and taxonomic classification.</title>
        <authorList>
            <person name="Goeker M."/>
        </authorList>
    </citation>
    <scope>NUCLEOTIDE SEQUENCE [LARGE SCALE GENOMIC DNA]</scope>
    <source>
        <strain evidence="2 3">DSM 4737</strain>
    </source>
</reference>
<keyword evidence="2" id="KW-0808">Transferase</keyword>
<dbReference type="Gene3D" id="3.40.50.150">
    <property type="entry name" value="Vaccinia Virus protein VP39"/>
    <property type="match status" value="1"/>
</dbReference>
<evidence type="ECO:0000259" key="1">
    <source>
        <dbReference type="Pfam" id="PF05050"/>
    </source>
</evidence>